<evidence type="ECO:0000256" key="5">
    <source>
        <dbReference type="ARBA" id="ARBA00022563"/>
    </source>
</evidence>
<dbReference type="InterPro" id="IPR001754">
    <property type="entry name" value="OMPdeCOase_dom"/>
</dbReference>
<dbReference type="EC" id="4.1.2.43" evidence="4"/>
<evidence type="ECO:0000256" key="1">
    <source>
        <dbReference type="ARBA" id="ARBA00000718"/>
    </source>
</evidence>
<evidence type="ECO:0000256" key="3">
    <source>
        <dbReference type="ARBA" id="ARBA00006350"/>
    </source>
</evidence>
<dbReference type="GO" id="GO:0006730">
    <property type="term" value="P:one-carbon metabolic process"/>
    <property type="evidence" value="ECO:0007669"/>
    <property type="project" value="UniProtKB-KW"/>
</dbReference>
<evidence type="ECO:0000256" key="7">
    <source>
        <dbReference type="ARBA" id="ARBA00023277"/>
    </source>
</evidence>
<comment type="pathway">
    <text evidence="2">One-carbon metabolism; formaldehyde assimilation via RuMP pathway; D-fructose 6-phosphate from D-ribulose 5-phosphate and formaldehyde: step 1/2.</text>
</comment>
<dbReference type="FunFam" id="3.20.20.70:FF:000022">
    <property type="entry name" value="3-keto-L-gulonate-6-phosphate decarboxylase UlaD"/>
    <property type="match status" value="1"/>
</dbReference>
<dbReference type="CDD" id="cd04726">
    <property type="entry name" value="KGPDC_HPS"/>
    <property type="match status" value="1"/>
</dbReference>
<evidence type="ECO:0000256" key="6">
    <source>
        <dbReference type="ARBA" id="ARBA00023239"/>
    </source>
</evidence>
<keyword evidence="7" id="KW-0119">Carbohydrate metabolism</keyword>
<dbReference type="GeneID" id="64054398"/>
<dbReference type="GO" id="GO:0019854">
    <property type="term" value="P:L-ascorbic acid catabolic process"/>
    <property type="evidence" value="ECO:0007669"/>
    <property type="project" value="TreeGrafter"/>
</dbReference>
<dbReference type="GO" id="GO:0043801">
    <property type="term" value="F:hexulose-6-phosphate synthase activity"/>
    <property type="evidence" value="ECO:0007669"/>
    <property type="project" value="UniProtKB-EC"/>
</dbReference>
<dbReference type="GO" id="GO:0004590">
    <property type="term" value="F:orotidine-5'-phosphate decarboxylase activity"/>
    <property type="evidence" value="ECO:0007669"/>
    <property type="project" value="InterPro"/>
</dbReference>
<keyword evidence="10" id="KW-1185">Reference proteome</keyword>
<dbReference type="AlphaFoldDB" id="A0A2H6E033"/>
<gene>
    <name evidence="9" type="ORF">TEHN7118_1540</name>
</gene>
<dbReference type="RefSeq" id="WP_069029080.1">
    <property type="nucleotide sequence ID" value="NZ_BDDZ01000099.1"/>
</dbReference>
<keyword evidence="5" id="KW-0554">One-carbon metabolism</keyword>
<dbReference type="Proteomes" id="UP000236214">
    <property type="component" value="Unassembled WGS sequence"/>
</dbReference>
<dbReference type="SMART" id="SM00934">
    <property type="entry name" value="OMPdecase"/>
    <property type="match status" value="1"/>
</dbReference>
<dbReference type="InterPro" id="IPR017553">
    <property type="entry name" value="3-hexulose-6-phosphate_synth"/>
</dbReference>
<evidence type="ECO:0000259" key="8">
    <source>
        <dbReference type="SMART" id="SM00934"/>
    </source>
</evidence>
<evidence type="ECO:0000256" key="4">
    <source>
        <dbReference type="ARBA" id="ARBA00012890"/>
    </source>
</evidence>
<protein>
    <recommendedName>
        <fullName evidence="4">3-hexulose-6-phosphate synthase</fullName>
        <ecNumber evidence="4">4.1.2.43</ecNumber>
    </recommendedName>
</protein>
<proteinExistence type="inferred from homology"/>
<dbReference type="PANTHER" id="PTHR35039">
    <property type="entry name" value="3-KETO-L-GULONATE-6-PHOSPHATE DECARBOXYLASE SGBH-RELATED"/>
    <property type="match status" value="1"/>
</dbReference>
<dbReference type="InterPro" id="IPR041710">
    <property type="entry name" value="HPS/KGPDC"/>
</dbReference>
<dbReference type="NCBIfam" id="TIGR03128">
    <property type="entry name" value="RuMP_HxlA"/>
    <property type="match status" value="1"/>
</dbReference>
<comment type="similarity">
    <text evidence="3">Belongs to the HPS/KGPDC family. HPS subfamily.</text>
</comment>
<accession>A0A2H6E033</accession>
<evidence type="ECO:0000313" key="10">
    <source>
        <dbReference type="Proteomes" id="UP000236214"/>
    </source>
</evidence>
<dbReference type="InterPro" id="IPR013785">
    <property type="entry name" value="Aldolase_TIM"/>
</dbReference>
<organism evidence="9 10">
    <name type="scientific">Tetragenococcus halophilus subsp. halophilus</name>
    <dbReference type="NCBI Taxonomy" id="1513897"/>
    <lineage>
        <taxon>Bacteria</taxon>
        <taxon>Bacillati</taxon>
        <taxon>Bacillota</taxon>
        <taxon>Bacilli</taxon>
        <taxon>Lactobacillales</taxon>
        <taxon>Enterococcaceae</taxon>
        <taxon>Tetragenococcus</taxon>
    </lineage>
</organism>
<evidence type="ECO:0000313" key="9">
    <source>
        <dbReference type="EMBL" id="GBD68734.1"/>
    </source>
</evidence>
<comment type="caution">
    <text evidence="9">The sequence shown here is derived from an EMBL/GenBank/DDBJ whole genome shotgun (WGS) entry which is preliminary data.</text>
</comment>
<dbReference type="EMBL" id="BDEC01000060">
    <property type="protein sequence ID" value="GBD68734.1"/>
    <property type="molecule type" value="Genomic_DNA"/>
</dbReference>
<evidence type="ECO:0000256" key="2">
    <source>
        <dbReference type="ARBA" id="ARBA00005014"/>
    </source>
</evidence>
<dbReference type="InterPro" id="IPR011060">
    <property type="entry name" value="RibuloseP-bd_barrel"/>
</dbReference>
<feature type="domain" description="Orotidine 5'-phosphate decarboxylase" evidence="8">
    <location>
        <begin position="2"/>
        <end position="203"/>
    </location>
</feature>
<reference evidence="9 10" key="1">
    <citation type="submission" date="2016-05" db="EMBL/GenBank/DDBJ databases">
        <title>Whole genome sequencing of Tetragenococcus halophilus subsp. halophilus NISL 7118.</title>
        <authorList>
            <person name="Shiwa Y."/>
            <person name="Nishimura I."/>
            <person name="Yoshikawa H."/>
            <person name="Koyama Y."/>
            <person name="Oguma T."/>
        </authorList>
    </citation>
    <scope>NUCLEOTIDE SEQUENCE [LARGE SCALE GENOMIC DNA]</scope>
    <source>
        <strain evidence="9 10">NISL 7118</strain>
    </source>
</reference>
<dbReference type="SUPFAM" id="SSF51366">
    <property type="entry name" value="Ribulose-phoshate binding barrel"/>
    <property type="match status" value="1"/>
</dbReference>
<keyword evidence="6" id="KW-0456">Lyase</keyword>
<sequence length="210" mass="23182">MKLQLALDDLNLFDAINLGQEVRDYVDIFEIGTPFILKEGTDAIREFRKYFPEKEILADTKIVDAGKYESQLAFEAGADYCTVIAITDDLTIAACLEACKEYEKHVFVDTINTPNLDTRVATLENMNVDRISVHVGVDEQTLGRTPLDELRQVKRIANCSTISVAGGIDVETIDKYIAEEPEIVIVGSGITNAASPVGAAKTIFNKIHKK</sequence>
<dbReference type="GO" id="GO:0033982">
    <property type="term" value="F:3-dehydro-L-gulonate-6-phosphate decarboxylase activity"/>
    <property type="evidence" value="ECO:0007669"/>
    <property type="project" value="TreeGrafter"/>
</dbReference>
<name>A0A2H6E033_TETHA</name>
<comment type="catalytic activity">
    <reaction evidence="1">
        <text>D-ribulose 5-phosphate + formaldehyde = D-arabino-hex-3-ulose 6-phosphate</text>
        <dbReference type="Rhea" id="RHEA:25201"/>
        <dbReference type="ChEBI" id="CHEBI:16842"/>
        <dbReference type="ChEBI" id="CHEBI:58121"/>
        <dbReference type="ChEBI" id="CHEBI:58542"/>
        <dbReference type="EC" id="4.1.2.43"/>
    </reaction>
</comment>
<dbReference type="Pfam" id="PF00215">
    <property type="entry name" value="OMPdecase"/>
    <property type="match status" value="1"/>
</dbReference>
<dbReference type="Gene3D" id="3.20.20.70">
    <property type="entry name" value="Aldolase class I"/>
    <property type="match status" value="1"/>
</dbReference>
<dbReference type="GO" id="GO:0006207">
    <property type="term" value="P:'de novo' pyrimidine nucleobase biosynthetic process"/>
    <property type="evidence" value="ECO:0007669"/>
    <property type="project" value="InterPro"/>
</dbReference>
<dbReference type="PANTHER" id="PTHR35039:SF3">
    <property type="entry name" value="3-KETO-L-GULONATE-6-PHOSPHATE DECARBOXYLASE SGBH-RELATED"/>
    <property type="match status" value="1"/>
</dbReference>